<dbReference type="KEGG" id="plu:plu4204"/>
<sequence length="41" mass="4684">MFQGVIRLSNQLNSDGEAISVSLLMSRIPVADRDIQRQRRI</sequence>
<organism evidence="1 2">
    <name type="scientific">Photorhabdus laumondii subsp. laumondii (strain DSM 15139 / CIP 105565 / TT01)</name>
    <name type="common">Photorhabdus luminescens subsp. laumondii</name>
    <dbReference type="NCBI Taxonomy" id="243265"/>
    <lineage>
        <taxon>Bacteria</taxon>
        <taxon>Pseudomonadati</taxon>
        <taxon>Pseudomonadota</taxon>
        <taxon>Gammaproteobacteria</taxon>
        <taxon>Enterobacterales</taxon>
        <taxon>Morganellaceae</taxon>
        <taxon>Photorhabdus</taxon>
    </lineage>
</organism>
<dbReference type="EMBL" id="BX571873">
    <property type="protein sequence ID" value="CAE16576.1"/>
    <property type="molecule type" value="Genomic_DNA"/>
</dbReference>
<dbReference type="HOGENOM" id="CLU_3274252_0_0_6"/>
<dbReference type="RefSeq" id="WP_011148308.1">
    <property type="nucleotide sequence ID" value="NC_005126.1"/>
</dbReference>
<dbReference type="Proteomes" id="UP000002514">
    <property type="component" value="Chromosome"/>
</dbReference>
<dbReference type="GeneID" id="93366688"/>
<name>Q7MZS0_PHOLL</name>
<dbReference type="STRING" id="243265.plu4204"/>
<proteinExistence type="predicted"/>
<gene>
    <name evidence="1" type="ordered locus">plu4204</name>
</gene>
<dbReference type="AlphaFoldDB" id="Q7MZS0"/>
<evidence type="ECO:0000313" key="1">
    <source>
        <dbReference type="EMBL" id="CAE16576.1"/>
    </source>
</evidence>
<reference evidence="2" key="1">
    <citation type="journal article" date="2003" name="Nat. Biotechnol.">
        <title>The genome sequence of the entomopathogenic bacterium Photorhabdus luminescens.</title>
        <authorList>
            <person name="Duchaud E."/>
            <person name="Rusniok C."/>
            <person name="Frangeul L."/>
            <person name="Buchrieser C."/>
            <person name="Givaudan A."/>
            <person name="Taourit S."/>
            <person name="Bocs S."/>
            <person name="Boursaux-Eude C."/>
            <person name="Chandler M."/>
            <person name="Charles J.-F."/>
            <person name="Dassa E."/>
            <person name="Derose R."/>
            <person name="Derzelle S."/>
            <person name="Freyssinet G."/>
            <person name="Gaudriault S."/>
            <person name="Medigue C."/>
            <person name="Lanois A."/>
            <person name="Powell K."/>
            <person name="Siguier P."/>
            <person name="Vincent R."/>
            <person name="Wingate V."/>
            <person name="Zouine M."/>
            <person name="Glaser P."/>
            <person name="Boemare N."/>
            <person name="Danchin A."/>
            <person name="Kunst F."/>
        </authorList>
    </citation>
    <scope>NUCLEOTIDE SEQUENCE [LARGE SCALE GENOMIC DNA]</scope>
    <source>
        <strain evidence="2">DSM 15139 / CIP 105565 / TT01</strain>
    </source>
</reference>
<accession>Q7MZS0</accession>
<evidence type="ECO:0000313" key="2">
    <source>
        <dbReference type="Proteomes" id="UP000002514"/>
    </source>
</evidence>
<protein>
    <submittedName>
        <fullName evidence="1">Photorhabdus luminescens subsp. laumondii TTO1 complete genome segment 15/17</fullName>
    </submittedName>
</protein>
<keyword evidence="2" id="KW-1185">Reference proteome</keyword>